<evidence type="ECO:0000256" key="1">
    <source>
        <dbReference type="ARBA" id="ARBA00001863"/>
    </source>
</evidence>
<dbReference type="InterPro" id="IPR000165">
    <property type="entry name" value="Glucoamylase"/>
</dbReference>
<feature type="signal peptide" evidence="16">
    <location>
        <begin position="1"/>
        <end position="16"/>
    </location>
</feature>
<evidence type="ECO:0000256" key="16">
    <source>
        <dbReference type="SAM" id="SignalP"/>
    </source>
</evidence>
<reference evidence="18" key="1">
    <citation type="submission" date="2021-06" db="EMBL/GenBank/DDBJ databases">
        <title>Candida auris outbreak in lebanese hospital.</title>
        <authorList>
            <person name="Finianos M."/>
        </authorList>
    </citation>
    <scope>NUCLEOTIDE SEQUENCE</scope>
    <source>
        <strain evidence="18">CA7LBN</strain>
    </source>
</reference>
<evidence type="ECO:0000256" key="15">
    <source>
        <dbReference type="SAM" id="Phobius"/>
    </source>
</evidence>
<dbReference type="GO" id="GO:0004339">
    <property type="term" value="F:glucan 1,4-alpha-glucosidase activity"/>
    <property type="evidence" value="ECO:0007669"/>
    <property type="project" value="UniProtKB-EC"/>
</dbReference>
<evidence type="ECO:0000256" key="5">
    <source>
        <dbReference type="ARBA" id="ARBA00012593"/>
    </source>
</evidence>
<organism evidence="18">
    <name type="scientific">Candidozyma auris</name>
    <name type="common">Yeast</name>
    <name type="synonym">Candida auris</name>
    <dbReference type="NCBI Taxonomy" id="498019"/>
    <lineage>
        <taxon>Eukaryota</taxon>
        <taxon>Fungi</taxon>
        <taxon>Dikarya</taxon>
        <taxon>Ascomycota</taxon>
        <taxon>Saccharomycotina</taxon>
        <taxon>Pichiomycetes</taxon>
        <taxon>Metschnikowiaceae</taxon>
        <taxon>Candidozyma</taxon>
    </lineage>
</organism>
<evidence type="ECO:0000256" key="4">
    <source>
        <dbReference type="ARBA" id="ARBA00006188"/>
    </source>
</evidence>
<feature type="domain" description="GH15-like" evidence="17">
    <location>
        <begin position="79"/>
        <end position="510"/>
    </location>
</feature>
<dbReference type="Gene3D" id="1.50.10.10">
    <property type="match status" value="1"/>
</dbReference>
<dbReference type="InterPro" id="IPR012341">
    <property type="entry name" value="6hp_glycosidase-like_sf"/>
</dbReference>
<dbReference type="Pfam" id="PF00723">
    <property type="entry name" value="Glyco_hydro_15"/>
    <property type="match status" value="1"/>
</dbReference>
<dbReference type="EC" id="3.2.1.3" evidence="5"/>
<keyword evidence="12" id="KW-0624">Polysaccharide degradation</keyword>
<evidence type="ECO:0000259" key="17">
    <source>
        <dbReference type="Pfam" id="PF00723"/>
    </source>
</evidence>
<keyword evidence="6 15" id="KW-0812">Transmembrane</keyword>
<evidence type="ECO:0000256" key="2">
    <source>
        <dbReference type="ARBA" id="ARBA00004127"/>
    </source>
</evidence>
<dbReference type="AlphaFoldDB" id="A0A8F3AH71"/>
<keyword evidence="9 15" id="KW-0472">Membrane</keyword>
<protein>
    <recommendedName>
        <fullName evidence="5">glucan 1,4-alpha-glucosidase</fullName>
        <ecNumber evidence="5">3.2.1.3</ecNumber>
    </recommendedName>
    <alternativeName>
        <fullName evidence="14">1,4-alpha-D-glucan glucohydrolase</fullName>
    </alternativeName>
    <alternativeName>
        <fullName evidence="13">Glucan 1,4-alpha-glucosidase</fullName>
    </alternativeName>
</protein>
<evidence type="ECO:0000256" key="6">
    <source>
        <dbReference type="ARBA" id="ARBA00022692"/>
    </source>
</evidence>
<feature type="chain" id="PRO_5034300069" description="glucan 1,4-alpha-glucosidase" evidence="16">
    <location>
        <begin position="17"/>
        <end position="677"/>
    </location>
</feature>
<keyword evidence="11" id="KW-0326">Glycosidase</keyword>
<keyword evidence="7" id="KW-0378">Hydrolase</keyword>
<keyword evidence="10" id="KW-0119">Carbohydrate metabolism</keyword>
<name>A0A8F3AH71_CANAR</name>
<evidence type="ECO:0000256" key="11">
    <source>
        <dbReference type="ARBA" id="ARBA00023295"/>
    </source>
</evidence>
<dbReference type="PANTHER" id="PTHR31616:SF9">
    <property type="entry name" value="GLUCOAMYLASE, INTRACELLULAR SPORULATION-SPECIFIC"/>
    <property type="match status" value="1"/>
</dbReference>
<keyword evidence="16" id="KW-0732">Signal</keyword>
<dbReference type="SUPFAM" id="SSF48208">
    <property type="entry name" value="Six-hairpin glycosidases"/>
    <property type="match status" value="1"/>
</dbReference>
<comment type="subcellular location">
    <subcellularLocation>
        <location evidence="2">Endomembrane system</location>
        <topology evidence="2">Multi-pass membrane protein</topology>
    </subcellularLocation>
</comment>
<dbReference type="InterPro" id="IPR018937">
    <property type="entry name" value="MMgT"/>
</dbReference>
<accession>A0A8F3AH71</accession>
<evidence type="ECO:0000256" key="7">
    <source>
        <dbReference type="ARBA" id="ARBA00022801"/>
    </source>
</evidence>
<proteinExistence type="inferred from homology"/>
<dbReference type="PANTHER" id="PTHR31616">
    <property type="entry name" value="TREHALASE"/>
    <property type="match status" value="1"/>
</dbReference>
<evidence type="ECO:0000256" key="9">
    <source>
        <dbReference type="ARBA" id="ARBA00023136"/>
    </source>
</evidence>
<evidence type="ECO:0000256" key="8">
    <source>
        <dbReference type="ARBA" id="ARBA00022989"/>
    </source>
</evidence>
<dbReference type="Pfam" id="PF10270">
    <property type="entry name" value="MMgT"/>
    <property type="match status" value="1"/>
</dbReference>
<keyword evidence="8 15" id="KW-1133">Transmembrane helix</keyword>
<evidence type="ECO:0000256" key="12">
    <source>
        <dbReference type="ARBA" id="ARBA00023326"/>
    </source>
</evidence>
<dbReference type="GO" id="GO:0012505">
    <property type="term" value="C:endomembrane system"/>
    <property type="evidence" value="ECO:0007669"/>
    <property type="project" value="UniProtKB-SubCell"/>
</dbReference>
<evidence type="ECO:0000256" key="10">
    <source>
        <dbReference type="ARBA" id="ARBA00023277"/>
    </source>
</evidence>
<comment type="similarity">
    <text evidence="4">Belongs to the glycosyl hydrolase 15 family.</text>
</comment>
<feature type="transmembrane region" description="Helical" evidence="15">
    <location>
        <begin position="589"/>
        <end position="608"/>
    </location>
</feature>
<sequence length="677" mass="77527">MRFHILWPALLATSSALQIPPLASRPELQSVLLVDPKQQLDELSSTPEFEKWVSDQSVRSFSYILENIGGVSQTLDPEKVHPGTVIASPSKVRPNYFYNWIRDSALTMRTLIYHMNDHLSNSTSMMELRRVIEQYIEVNYRLQRVPNKSGTFNDPKRKGLGEPKFLTNGQAFDERWGRPQSDGPGLRVSTILGYLFFLKGNNLEIESDFLGNVTFIYNKIIKPDLEYIIANWREKSFDLWEEIESHHFFNALTQLKALQDGQRFTQLHVMDMTFARQLQSTYHELLEYVTNSGGFTRPLVSHIIETPEFYEKGVRSGLDAAIFLAALHAHNLEFGGTDNIPYDVDDSHILNSITAMAADMKTRYPINIRHQTGSALGRYPEDVYDGYGTSLGNPWFISTLSAGEVLYKWIYKYTRRHADIVIDKSNIEFFQPHDKELQNDGSLENGVIVISYNSDRYQRILKSLYKYADTFLQVVSRHVDRHDGSMSEQFDRNTGYMQGAEKLTWSYSAFHNCVRWRTKAADQIRHLHNQEGTGAFSNYQISLTASASEAPAMNLFLIVGGLILLHCGYSSHEYHTVLKTKNSFIPSEIIIEVLIGIVIINLGALRAIQNRYRFGITHDDVVWPPSTFLLPINLSEANAVINSLGVTEHEELDTRRDFIDVKQKRKEYAEWVAKQEA</sequence>
<dbReference type="Proteomes" id="UP000825438">
    <property type="component" value="Chromosome II"/>
</dbReference>
<evidence type="ECO:0000256" key="3">
    <source>
        <dbReference type="ARBA" id="ARBA00006109"/>
    </source>
</evidence>
<comment type="catalytic activity">
    <reaction evidence="1">
        <text>Hydrolysis of terminal (1-&gt;4)-linked alpha-D-glucose residues successively from non-reducing ends of the chains with release of beta-D-glucose.</text>
        <dbReference type="EC" id="3.2.1.3"/>
    </reaction>
</comment>
<comment type="similarity">
    <text evidence="3">Belongs to the membrane magnesium transporter (TC 1.A.67) family.</text>
</comment>
<dbReference type="EMBL" id="CP076750">
    <property type="protein sequence ID" value="QWW23202.1"/>
    <property type="molecule type" value="Genomic_DNA"/>
</dbReference>
<evidence type="ECO:0000256" key="13">
    <source>
        <dbReference type="ARBA" id="ARBA00033442"/>
    </source>
</evidence>
<dbReference type="GO" id="GO:0000272">
    <property type="term" value="P:polysaccharide catabolic process"/>
    <property type="evidence" value="ECO:0007669"/>
    <property type="project" value="UniProtKB-KW"/>
</dbReference>
<evidence type="ECO:0000256" key="14">
    <source>
        <dbReference type="ARBA" id="ARBA00033473"/>
    </source>
</evidence>
<dbReference type="PRINTS" id="PR00736">
    <property type="entry name" value="GLHYDRLASE15"/>
</dbReference>
<gene>
    <name evidence="18" type="ORF">CA7LBN_002003</name>
</gene>
<dbReference type="InterPro" id="IPR011613">
    <property type="entry name" value="GH15-like"/>
</dbReference>
<dbReference type="InterPro" id="IPR008928">
    <property type="entry name" value="6-hairpin_glycosidase_sf"/>
</dbReference>
<dbReference type="GO" id="GO:0000324">
    <property type="term" value="C:fungal-type vacuole"/>
    <property type="evidence" value="ECO:0007669"/>
    <property type="project" value="TreeGrafter"/>
</dbReference>
<evidence type="ECO:0000313" key="18">
    <source>
        <dbReference type="EMBL" id="QWW23202.1"/>
    </source>
</evidence>